<evidence type="ECO:0000313" key="2">
    <source>
        <dbReference type="Proteomes" id="UP000011988"/>
    </source>
</evidence>
<gene>
    <name evidence="1" type="ORF">LEP1GSC194_2722</name>
</gene>
<name>M6CTD6_9LEPT</name>
<dbReference type="EMBL" id="ANIK01000043">
    <property type="protein sequence ID" value="EMJ94954.1"/>
    <property type="molecule type" value="Genomic_DNA"/>
</dbReference>
<accession>M6CTD6</accession>
<evidence type="ECO:0000313" key="1">
    <source>
        <dbReference type="EMBL" id="EMJ94954.1"/>
    </source>
</evidence>
<dbReference type="AlphaFoldDB" id="M6CTD6"/>
<comment type="caution">
    <text evidence="1">The sequence shown here is derived from an EMBL/GenBank/DDBJ whole genome shotgun (WGS) entry which is preliminary data.</text>
</comment>
<organism evidence="1 2">
    <name type="scientific">Leptospira alstonii serovar Sichuan str. 79601</name>
    <dbReference type="NCBI Taxonomy" id="1218565"/>
    <lineage>
        <taxon>Bacteria</taxon>
        <taxon>Pseudomonadati</taxon>
        <taxon>Spirochaetota</taxon>
        <taxon>Spirochaetia</taxon>
        <taxon>Leptospirales</taxon>
        <taxon>Leptospiraceae</taxon>
        <taxon>Leptospira</taxon>
    </lineage>
</organism>
<reference evidence="1 2" key="1">
    <citation type="submission" date="2013-01" db="EMBL/GenBank/DDBJ databases">
        <authorList>
            <person name="Harkins D.M."/>
            <person name="Durkin A.S."/>
            <person name="Brinkac L.M."/>
            <person name="Haft D.H."/>
            <person name="Selengut J.D."/>
            <person name="Sanka R."/>
            <person name="DePew J."/>
            <person name="Purushe J."/>
            <person name="Galloway R.L."/>
            <person name="Vinetz J.M."/>
            <person name="Sutton G.G."/>
            <person name="Nierman W.C."/>
            <person name="Fouts D.E."/>
        </authorList>
    </citation>
    <scope>NUCLEOTIDE SEQUENCE [LARGE SCALE GENOMIC DNA]</scope>
    <source>
        <strain evidence="1 2">79601</strain>
    </source>
</reference>
<proteinExistence type="predicted"/>
<dbReference type="Proteomes" id="UP000011988">
    <property type="component" value="Unassembled WGS sequence"/>
</dbReference>
<sequence>MRNWKTPSISRIDSYRQDVPDFSPTPSLFLFMKEIDSAFGFVPGKEKKL</sequence>
<protein>
    <submittedName>
        <fullName evidence="1">Uncharacterized protein</fullName>
    </submittedName>
</protein>